<dbReference type="Pfam" id="PF00072">
    <property type="entry name" value="Response_reg"/>
    <property type="match status" value="1"/>
</dbReference>
<dbReference type="GO" id="GO:0008984">
    <property type="term" value="F:protein-glutamate methylesterase activity"/>
    <property type="evidence" value="ECO:0007669"/>
    <property type="project" value="UniProtKB-UniRule"/>
</dbReference>
<gene>
    <name evidence="4" type="primary">cheB</name>
    <name evidence="9" type="ORF">SAMN02745883_00136</name>
</gene>
<keyword evidence="4 6" id="KW-0597">Phosphoprotein</keyword>
<keyword evidence="4" id="KW-0963">Cytoplasm</keyword>
<dbReference type="PANTHER" id="PTHR42872">
    <property type="entry name" value="PROTEIN-GLUTAMATE METHYLESTERASE/PROTEIN-GLUTAMINE GLUTAMINASE"/>
    <property type="match status" value="1"/>
</dbReference>
<dbReference type="SMART" id="SM00448">
    <property type="entry name" value="REC"/>
    <property type="match status" value="1"/>
</dbReference>
<evidence type="ECO:0000259" key="8">
    <source>
        <dbReference type="PROSITE" id="PS50122"/>
    </source>
</evidence>
<feature type="active site" evidence="4 5">
    <location>
        <position position="298"/>
    </location>
</feature>
<evidence type="ECO:0000313" key="10">
    <source>
        <dbReference type="Proteomes" id="UP000184082"/>
    </source>
</evidence>
<protein>
    <recommendedName>
        <fullName evidence="4">Protein-glutamate methylesterase/protein-glutamine glutaminase</fullName>
        <ecNumber evidence="4">3.1.1.61</ecNumber>
        <ecNumber evidence="4">3.5.1.44</ecNumber>
    </recommendedName>
</protein>
<dbReference type="PROSITE" id="PS50122">
    <property type="entry name" value="CHEB"/>
    <property type="match status" value="1"/>
</dbReference>
<dbReference type="InterPro" id="IPR000673">
    <property type="entry name" value="Sig_transdc_resp-reg_Me-estase"/>
</dbReference>
<evidence type="ECO:0000259" key="7">
    <source>
        <dbReference type="PROSITE" id="PS50110"/>
    </source>
</evidence>
<comment type="similarity">
    <text evidence="4">Belongs to the CheB family.</text>
</comment>
<dbReference type="Gene3D" id="3.40.50.2300">
    <property type="match status" value="1"/>
</dbReference>
<dbReference type="InterPro" id="IPR011006">
    <property type="entry name" value="CheY-like_superfamily"/>
</dbReference>
<dbReference type="PANTHER" id="PTHR42872:SF3">
    <property type="entry name" value="PROTEIN-GLUTAMATE METHYLESTERASE_PROTEIN-GLUTAMINE GLUTAMINASE 1"/>
    <property type="match status" value="1"/>
</dbReference>
<dbReference type="NCBIfam" id="NF009206">
    <property type="entry name" value="PRK12555.1"/>
    <property type="match status" value="1"/>
</dbReference>
<dbReference type="GO" id="GO:0005737">
    <property type="term" value="C:cytoplasm"/>
    <property type="evidence" value="ECO:0007669"/>
    <property type="project" value="UniProtKB-SubCell"/>
</dbReference>
<feature type="modified residue" description="4-aspartylphosphate" evidence="4 6">
    <location>
        <position position="56"/>
    </location>
</feature>
<dbReference type="GO" id="GO:0050568">
    <property type="term" value="F:protein-glutamine glutaminase activity"/>
    <property type="evidence" value="ECO:0007669"/>
    <property type="project" value="UniProtKB-UniRule"/>
</dbReference>
<comment type="subcellular location">
    <subcellularLocation>
        <location evidence="4">Cytoplasm</location>
    </subcellularLocation>
</comment>
<comment type="PTM">
    <text evidence="4">Phosphorylated by CheA. Phosphorylation of the N-terminal regulatory domain activates the methylesterase activity.</text>
</comment>
<dbReference type="GO" id="GO:0000156">
    <property type="term" value="F:phosphorelay response regulator activity"/>
    <property type="evidence" value="ECO:0007669"/>
    <property type="project" value="InterPro"/>
</dbReference>
<name>A0A1M6LAG6_9FIRM</name>
<keyword evidence="4 5" id="KW-0145">Chemotaxis</keyword>
<evidence type="ECO:0000256" key="2">
    <source>
        <dbReference type="ARBA" id="ARBA00024867"/>
    </source>
</evidence>
<dbReference type="InterPro" id="IPR035909">
    <property type="entry name" value="CheB_C"/>
</dbReference>
<dbReference type="NCBIfam" id="NF001965">
    <property type="entry name" value="PRK00742.1"/>
    <property type="match status" value="1"/>
</dbReference>
<evidence type="ECO:0000256" key="4">
    <source>
        <dbReference type="HAMAP-Rule" id="MF_00099"/>
    </source>
</evidence>
<dbReference type="AlphaFoldDB" id="A0A1M6LAG6"/>
<dbReference type="HAMAP" id="MF_00099">
    <property type="entry name" value="CheB_chemtxs"/>
    <property type="match status" value="1"/>
</dbReference>
<feature type="active site" evidence="4 5">
    <location>
        <position position="175"/>
    </location>
</feature>
<keyword evidence="10" id="KW-1185">Reference proteome</keyword>
<sequence length="355" mass="38534">MAKIRVLVVDDSAFMRKVLSDIISTNENIEVVGTARNGKEAIEKIADLKPDVVTLDVEMPVMDGLTALKQIMRKNPVPVLMLSSLTKEGADATIKALQYGAVDFIPKPSSIFKINADDVKNQLIEKILVASKVNLTKHTVTHSKVFTSRKKDIKSVSNLNIKTNNFKKIVAIGTSTGGPRALQAVLPNIPKDIDASFLIVQHMPPGFTKSLADRLNSISEINVKEAEDNEVLLAGHAYIAPGDYHMKLIREGMSYKIKLSKEPPVSGHRPSVDYMIDSIAKLNISNVIGVILTGMGSDGANGLKNLKDNNGFIIAQDEETCVVFGMPKAAIKLGIVDVVAPIDKISEEIIKAMEV</sequence>
<keyword evidence="1 4" id="KW-0378">Hydrolase</keyword>
<dbReference type="GO" id="GO:0006935">
    <property type="term" value="P:chemotaxis"/>
    <property type="evidence" value="ECO:0007669"/>
    <property type="project" value="UniProtKB-UniRule"/>
</dbReference>
<comment type="catalytic activity">
    <reaction evidence="3 4">
        <text>[protein]-L-glutamate 5-O-methyl ester + H2O = L-glutamyl-[protein] + methanol + H(+)</text>
        <dbReference type="Rhea" id="RHEA:23236"/>
        <dbReference type="Rhea" id="RHEA-COMP:10208"/>
        <dbReference type="Rhea" id="RHEA-COMP:10311"/>
        <dbReference type="ChEBI" id="CHEBI:15377"/>
        <dbReference type="ChEBI" id="CHEBI:15378"/>
        <dbReference type="ChEBI" id="CHEBI:17790"/>
        <dbReference type="ChEBI" id="CHEBI:29973"/>
        <dbReference type="ChEBI" id="CHEBI:82795"/>
        <dbReference type="EC" id="3.1.1.61"/>
    </reaction>
</comment>
<comment type="catalytic activity">
    <reaction evidence="4">
        <text>L-glutaminyl-[protein] + H2O = L-glutamyl-[protein] + NH4(+)</text>
        <dbReference type="Rhea" id="RHEA:16441"/>
        <dbReference type="Rhea" id="RHEA-COMP:10207"/>
        <dbReference type="Rhea" id="RHEA-COMP:10208"/>
        <dbReference type="ChEBI" id="CHEBI:15377"/>
        <dbReference type="ChEBI" id="CHEBI:28938"/>
        <dbReference type="ChEBI" id="CHEBI:29973"/>
        <dbReference type="ChEBI" id="CHEBI:30011"/>
        <dbReference type="EC" id="3.5.1.44"/>
    </reaction>
</comment>
<dbReference type="Proteomes" id="UP000184082">
    <property type="component" value="Unassembled WGS sequence"/>
</dbReference>
<accession>A0A1M6LAG6</accession>
<dbReference type="EC" id="3.5.1.44" evidence="4"/>
<feature type="domain" description="CheB-type methylesterase" evidence="8">
    <location>
        <begin position="163"/>
        <end position="355"/>
    </location>
</feature>
<evidence type="ECO:0000256" key="3">
    <source>
        <dbReference type="ARBA" id="ARBA00048267"/>
    </source>
</evidence>
<dbReference type="STRING" id="1121266.SAMN02745883_00136"/>
<dbReference type="RefSeq" id="WP_072965458.1">
    <property type="nucleotide sequence ID" value="NZ_FRAJ01000003.1"/>
</dbReference>
<dbReference type="Gene3D" id="3.40.50.180">
    <property type="entry name" value="Methylesterase CheB, C-terminal domain"/>
    <property type="match status" value="1"/>
</dbReference>
<dbReference type="PROSITE" id="PS50110">
    <property type="entry name" value="RESPONSE_REGULATORY"/>
    <property type="match status" value="1"/>
</dbReference>
<dbReference type="Pfam" id="PF01339">
    <property type="entry name" value="CheB_methylest"/>
    <property type="match status" value="1"/>
</dbReference>
<dbReference type="PIRSF" id="PIRSF000876">
    <property type="entry name" value="RR_chemtxs_CheB"/>
    <property type="match status" value="1"/>
</dbReference>
<dbReference type="CDD" id="cd16432">
    <property type="entry name" value="CheB_Rec"/>
    <property type="match status" value="1"/>
</dbReference>
<comment type="domain">
    <text evidence="4">Contains a C-terminal catalytic domain, and an N-terminal region which modulates catalytic activity.</text>
</comment>
<dbReference type="EMBL" id="FRAJ01000003">
    <property type="protein sequence ID" value="SHJ68200.1"/>
    <property type="molecule type" value="Genomic_DNA"/>
</dbReference>
<organism evidence="9 10">
    <name type="scientific">Caminicella sporogenes DSM 14501</name>
    <dbReference type="NCBI Taxonomy" id="1121266"/>
    <lineage>
        <taxon>Bacteria</taxon>
        <taxon>Bacillati</taxon>
        <taxon>Bacillota</taxon>
        <taxon>Clostridia</taxon>
        <taxon>Peptostreptococcales</taxon>
        <taxon>Caminicellaceae</taxon>
        <taxon>Caminicella</taxon>
    </lineage>
</organism>
<proteinExistence type="inferred from homology"/>
<reference evidence="9 10" key="1">
    <citation type="submission" date="2016-11" db="EMBL/GenBank/DDBJ databases">
        <authorList>
            <person name="Jaros S."/>
            <person name="Januszkiewicz K."/>
            <person name="Wedrychowicz H."/>
        </authorList>
    </citation>
    <scope>NUCLEOTIDE SEQUENCE [LARGE SCALE GENOMIC DNA]</scope>
    <source>
        <strain evidence="9 10">DSM 14501</strain>
    </source>
</reference>
<evidence type="ECO:0000256" key="5">
    <source>
        <dbReference type="PROSITE-ProRule" id="PRU00050"/>
    </source>
</evidence>
<dbReference type="EC" id="3.1.1.61" evidence="4"/>
<dbReference type="InterPro" id="IPR008248">
    <property type="entry name" value="CheB-like"/>
</dbReference>
<evidence type="ECO:0000256" key="6">
    <source>
        <dbReference type="PROSITE-ProRule" id="PRU00169"/>
    </source>
</evidence>
<evidence type="ECO:0000313" key="9">
    <source>
        <dbReference type="EMBL" id="SHJ68200.1"/>
    </source>
</evidence>
<dbReference type="CDD" id="cd17541">
    <property type="entry name" value="REC_CheB-like"/>
    <property type="match status" value="1"/>
</dbReference>
<evidence type="ECO:0000256" key="1">
    <source>
        <dbReference type="ARBA" id="ARBA00022801"/>
    </source>
</evidence>
<comment type="function">
    <text evidence="4">Involved in chemotaxis. Part of a chemotaxis signal transduction system that modulates chemotaxis in response to various stimuli. Catalyzes the demethylation of specific methylglutamate residues introduced into the chemoreceptors (methyl-accepting chemotaxis proteins or MCP) by CheR. Also mediates the irreversible deamidation of specific glutamine residues to glutamic acid.</text>
</comment>
<feature type="domain" description="Response regulatory" evidence="7">
    <location>
        <begin position="5"/>
        <end position="122"/>
    </location>
</feature>
<comment type="function">
    <text evidence="2">May play the central regulatory role in sporulation. It may be an element of the effector pathway responsible for the activation of sporulation genes in response to nutritional stress. Spo0A may act in concert with spo0H (a sigma factor) to control the expression of some genes that are critical to the sporulation process.</text>
</comment>
<dbReference type="InterPro" id="IPR001789">
    <property type="entry name" value="Sig_transdc_resp-reg_receiver"/>
</dbReference>
<dbReference type="SUPFAM" id="SSF52738">
    <property type="entry name" value="Methylesterase CheB, C-terminal domain"/>
    <property type="match status" value="1"/>
</dbReference>
<dbReference type="SUPFAM" id="SSF52172">
    <property type="entry name" value="CheY-like"/>
    <property type="match status" value="1"/>
</dbReference>
<feature type="active site" evidence="4 5">
    <location>
        <position position="202"/>
    </location>
</feature>